<sequence>MTLSGEATPLLGASGNGPSSRILSETLVYPLIHQIRVDILSHIDTPLTYDQLLAPDSTYTIVRPLTEKYLELQNQSTVFCLLLNKVQFVRDSQQLSISTLSLSRATLCEILAIRVLRGWSERSLPLATVLLTPWAIFQGASEEIIEKTREEDEDLLEHSANALEMAIVSSSKRFIRSPSCQKVIEGIWSGRIIYSAQNVRALIADNYKKRPIQMYNPHKAPLLDHYRLKVPKIRSIIEYSNFVVLFFLYVLAMEGLVDSRMNKREMAFVVYALAFSLDKLAAVRERGVKVFSSSLVNGFDLTFMVIYAVYLSARVYGFWQHDAEALRLGANWLAIGAVLIFPRLAFVTLADNLMVLSIRSMLTEFFFLMGVAVFCFCGFAYALFTLAQGRFELSQIGWWLLEVYFGLDASGFESAHDFHPFLGPMLMVSYALLSNTLLLTVLVAILGNTFATINADAAAESMFRKAVATLEGVKADAVFSYQLPFNLVAVIFMWPMSYILNPRWFHKLNVTMIRASNLPVLLCIALYERNKYDDTSMAEQIWDYVDDYLGYLPRKLRSAAGFDSYTSSQDIGFVFEIEREVGSFYRGWDDDILEDDLHLLGESQEDKGQSQPGSPPTGRETERPLSSAPPLTASPSRLIRAPETPRSRSNSMPSRDPSPDRPSIPAGPRARPRRNSSIHEPSPLARLFVKSPDRSRRQSLMHAMLPASSSHPTLASILSPTQRRKHSRVTSQPIGASSLGRTEPKTQEEERPREAPWSLPAAGHSRGLSSLEEIPEGSRQGTTRSVRFPVARDSPTRSAIAIADDQVSPMTVLQPTSPRSEDDKLEDTIGKASQVVEALRMPGVGDAVVAVGEVEEVRTRLDGIESRQKRIEELLRMLVEQRDSTTTQGDDRAD</sequence>
<dbReference type="AlphaFoldDB" id="A0AA38LVS1"/>
<evidence type="ECO:0000259" key="4">
    <source>
        <dbReference type="Pfam" id="PF23317"/>
    </source>
</evidence>
<dbReference type="PANTHER" id="PTHR35859:SF1">
    <property type="entry name" value="NONSELECTIVE CATION CHANNEL PROTEIN"/>
    <property type="match status" value="1"/>
</dbReference>
<feature type="region of interest" description="Disordered" evidence="1">
    <location>
        <begin position="797"/>
        <end position="826"/>
    </location>
</feature>
<dbReference type="GeneID" id="77732701"/>
<organism evidence="5 6">
    <name type="scientific">Dioszegia hungarica</name>
    <dbReference type="NCBI Taxonomy" id="4972"/>
    <lineage>
        <taxon>Eukaryota</taxon>
        <taxon>Fungi</taxon>
        <taxon>Dikarya</taxon>
        <taxon>Basidiomycota</taxon>
        <taxon>Agaricomycotina</taxon>
        <taxon>Tremellomycetes</taxon>
        <taxon>Tremellales</taxon>
        <taxon>Bulleribasidiaceae</taxon>
        <taxon>Dioszegia</taxon>
    </lineage>
</organism>
<comment type="caution">
    <text evidence="5">The sequence shown here is derived from an EMBL/GenBank/DDBJ whole genome shotgun (WGS) entry which is preliminary data.</text>
</comment>
<feature type="region of interest" description="Disordered" evidence="1">
    <location>
        <begin position="602"/>
        <end position="784"/>
    </location>
</feature>
<evidence type="ECO:0008006" key="7">
    <source>
        <dbReference type="Google" id="ProtNLM"/>
    </source>
</evidence>
<evidence type="ECO:0000256" key="2">
    <source>
        <dbReference type="SAM" id="Phobius"/>
    </source>
</evidence>
<feature type="domain" description="YVC1 N-terminal linker helical" evidence="3">
    <location>
        <begin position="29"/>
        <end position="208"/>
    </location>
</feature>
<feature type="compositionally biased region" description="Polar residues" evidence="1">
    <location>
        <begin position="808"/>
        <end position="818"/>
    </location>
</feature>
<evidence type="ECO:0000256" key="1">
    <source>
        <dbReference type="SAM" id="MobiDB-lite"/>
    </source>
</evidence>
<feature type="transmembrane region" description="Helical" evidence="2">
    <location>
        <begin position="365"/>
        <end position="384"/>
    </location>
</feature>
<dbReference type="EMBL" id="JAKWFO010000005">
    <property type="protein sequence ID" value="KAI9636868.1"/>
    <property type="molecule type" value="Genomic_DNA"/>
</dbReference>
<dbReference type="RefSeq" id="XP_052946645.1">
    <property type="nucleotide sequence ID" value="XM_053093496.1"/>
</dbReference>
<feature type="transmembrane region" description="Helical" evidence="2">
    <location>
        <begin position="483"/>
        <end position="501"/>
    </location>
</feature>
<feature type="compositionally biased region" description="Low complexity" evidence="1">
    <location>
        <begin position="624"/>
        <end position="636"/>
    </location>
</feature>
<feature type="transmembrane region" description="Helical" evidence="2">
    <location>
        <begin position="236"/>
        <end position="254"/>
    </location>
</feature>
<accession>A0AA38LVS1</accession>
<proteinExistence type="predicted"/>
<evidence type="ECO:0000313" key="5">
    <source>
        <dbReference type="EMBL" id="KAI9636868.1"/>
    </source>
</evidence>
<evidence type="ECO:0000259" key="3">
    <source>
        <dbReference type="Pfam" id="PF23190"/>
    </source>
</evidence>
<dbReference type="InterPro" id="IPR056337">
    <property type="entry name" value="LHD_YVC1"/>
</dbReference>
<keyword evidence="2" id="KW-1133">Transmembrane helix</keyword>
<feature type="transmembrane region" description="Helical" evidence="2">
    <location>
        <begin position="295"/>
        <end position="313"/>
    </location>
</feature>
<keyword evidence="2" id="KW-0812">Transmembrane</keyword>
<name>A0AA38LVS1_9TREE</name>
<dbReference type="InterPro" id="IPR052971">
    <property type="entry name" value="TRP_calcium_channel"/>
</dbReference>
<feature type="transmembrane region" description="Helical" evidence="2">
    <location>
        <begin position="333"/>
        <end position="353"/>
    </location>
</feature>
<dbReference type="PANTHER" id="PTHR35859">
    <property type="entry name" value="NONSELECTIVE CATION CHANNEL PROTEIN"/>
    <property type="match status" value="1"/>
</dbReference>
<dbReference type="Pfam" id="PF23317">
    <property type="entry name" value="YVC1_C"/>
    <property type="match status" value="1"/>
</dbReference>
<dbReference type="InterPro" id="IPR056336">
    <property type="entry name" value="YVC1_C"/>
</dbReference>
<feature type="domain" description="Calcium channel YVC1-like C-terminal transmembrane" evidence="4">
    <location>
        <begin position="242"/>
        <end position="535"/>
    </location>
</feature>
<feature type="transmembrane region" description="Helical" evidence="2">
    <location>
        <begin position="427"/>
        <end position="446"/>
    </location>
</feature>
<evidence type="ECO:0000313" key="6">
    <source>
        <dbReference type="Proteomes" id="UP001164286"/>
    </source>
</evidence>
<protein>
    <recommendedName>
        <fullName evidence="7">Receptor-activated Ca2+-permeable cation channel</fullName>
    </recommendedName>
</protein>
<dbReference type="Pfam" id="PF23190">
    <property type="entry name" value="LHD_TRPY1"/>
    <property type="match status" value="1"/>
</dbReference>
<dbReference type="Proteomes" id="UP001164286">
    <property type="component" value="Unassembled WGS sequence"/>
</dbReference>
<feature type="compositionally biased region" description="Polar residues" evidence="1">
    <location>
        <begin position="707"/>
        <end position="721"/>
    </location>
</feature>
<keyword evidence="6" id="KW-1185">Reference proteome</keyword>
<keyword evidence="2" id="KW-0472">Membrane</keyword>
<feature type="compositionally biased region" description="Basic and acidic residues" evidence="1">
    <location>
        <begin position="742"/>
        <end position="754"/>
    </location>
</feature>
<gene>
    <name evidence="5" type="ORF">MKK02DRAFT_45576</name>
</gene>
<reference evidence="5" key="1">
    <citation type="journal article" date="2022" name="G3 (Bethesda)">
        <title>High quality genome of the basidiomycete yeast Dioszegia hungarica PDD-24b-2 isolated from cloud water.</title>
        <authorList>
            <person name="Jarrige D."/>
            <person name="Haridas S."/>
            <person name="Bleykasten-Grosshans C."/>
            <person name="Joly M."/>
            <person name="Nadalig T."/>
            <person name="Sancelme M."/>
            <person name="Vuilleumier S."/>
            <person name="Grigoriev I.V."/>
            <person name="Amato P."/>
            <person name="Bringel F."/>
        </authorList>
    </citation>
    <scope>NUCLEOTIDE SEQUENCE</scope>
    <source>
        <strain evidence="5">PDD-24b-2</strain>
    </source>
</reference>